<dbReference type="InterPro" id="IPR006342">
    <property type="entry name" value="FkbM_mtfrase"/>
</dbReference>
<dbReference type="NCBIfam" id="TIGR01444">
    <property type="entry name" value="fkbM_fam"/>
    <property type="match status" value="1"/>
</dbReference>
<keyword evidence="2" id="KW-0808">Transferase</keyword>
<dbReference type="SUPFAM" id="SSF53335">
    <property type="entry name" value="S-adenosyl-L-methionine-dependent methyltransferases"/>
    <property type="match status" value="1"/>
</dbReference>
<feature type="domain" description="Methyltransferase" evidence="1">
    <location>
        <begin position="72"/>
        <end position="159"/>
    </location>
</feature>
<name>A0A8J8CF75_9ARCH</name>
<evidence type="ECO:0000313" key="2">
    <source>
        <dbReference type="EMBL" id="NCN65760.1"/>
    </source>
</evidence>
<dbReference type="Pfam" id="PF13649">
    <property type="entry name" value="Methyltransf_25"/>
    <property type="match status" value="1"/>
</dbReference>
<evidence type="ECO:0000259" key="1">
    <source>
        <dbReference type="Pfam" id="PF13649"/>
    </source>
</evidence>
<dbReference type="Gene3D" id="3.40.50.150">
    <property type="entry name" value="Vaccinia Virus protein VP39"/>
    <property type="match status" value="1"/>
</dbReference>
<dbReference type="CDD" id="cd02440">
    <property type="entry name" value="AdoMet_MTases"/>
    <property type="match status" value="1"/>
</dbReference>
<evidence type="ECO:0000313" key="3">
    <source>
        <dbReference type="Proteomes" id="UP000768163"/>
    </source>
</evidence>
<dbReference type="EMBL" id="JAACVF010000235">
    <property type="protein sequence ID" value="NCN65760.1"/>
    <property type="molecule type" value="Genomic_DNA"/>
</dbReference>
<sequence>MCEIKSIEEIDFNELWMKTKQNSSHGKKHKSCSMIWHDKDKAKKYDERVKENNRERAMLQIEKLKINSTSTILDIGAGPGTLAIPLAKMVKKVTAVEPAMGMFECLKQNIEKENLNNLACINKKWEEVNIDEIEKHDIVISSFSLDMLSLQDALKKMNDLANEYVYIFYSAGETPWEKRYKEIYHRLGREYISGPKSNYIYNMLYQMGIYANIEVYETNYTQKFKNLDDAANEFKHMLDIETPNQEKILKEYLSKNLIKPIFPTGKFGIKENGNLVLKGKTITAMIWWEKKNK</sequence>
<protein>
    <submittedName>
        <fullName evidence="2">Class I SAM-dependent methyltransferase</fullName>
    </submittedName>
</protein>
<proteinExistence type="predicted"/>
<dbReference type="InterPro" id="IPR029063">
    <property type="entry name" value="SAM-dependent_MTases_sf"/>
</dbReference>
<organism evidence="2 3">
    <name type="scientific">Candidatus Altarchaeum hamiconexum</name>
    <dbReference type="NCBI Taxonomy" id="1803513"/>
    <lineage>
        <taxon>Archaea</taxon>
        <taxon>Candidatus Altarchaeota</taxon>
        <taxon>Candidatus Altiarchaeia</taxon>
        <taxon>Candidatus Altarchaeales</taxon>
        <taxon>Candidatus Altarchaeaceae</taxon>
        <taxon>Candidatus Altarchaeum</taxon>
    </lineage>
</organism>
<dbReference type="PANTHER" id="PTHR43667:SF2">
    <property type="entry name" value="FATTY ACID C-METHYL TRANSFERASE"/>
    <property type="match status" value="1"/>
</dbReference>
<keyword evidence="2" id="KW-0489">Methyltransferase</keyword>
<reference evidence="2" key="1">
    <citation type="submission" date="2019-11" db="EMBL/GenBank/DDBJ databases">
        <title>Lipid analysis of CO2-rich subsurface aquifers suggests an autotrophy-based deep biosphere with lysolipids enriched in CPR bacteria.</title>
        <authorList>
            <person name="Probst A.J."/>
            <person name="Elling F.J."/>
            <person name="Castelle C.J."/>
            <person name="Zhu Q."/>
            <person name="Elvert M."/>
            <person name="Birarda G."/>
            <person name="Holman H.-Y."/>
            <person name="Lane K.R."/>
            <person name="Ladd B."/>
            <person name="Ryan M.C."/>
            <person name="Woyke T."/>
            <person name="Hinrichs K.-U."/>
            <person name="Banfield J.F."/>
        </authorList>
    </citation>
    <scope>NUCLEOTIDE SEQUENCE</scope>
    <source>
        <strain evidence="2">CG_2015-01_33_1645</strain>
    </source>
</reference>
<accession>A0A8J8CF75</accession>
<dbReference type="AlphaFoldDB" id="A0A8J8CF75"/>
<gene>
    <name evidence="2" type="ORF">GW910_06885</name>
</gene>
<comment type="caution">
    <text evidence="2">The sequence shown here is derived from an EMBL/GenBank/DDBJ whole genome shotgun (WGS) entry which is preliminary data.</text>
</comment>
<dbReference type="InterPro" id="IPR050723">
    <property type="entry name" value="CFA/CMAS"/>
</dbReference>
<dbReference type="InterPro" id="IPR041698">
    <property type="entry name" value="Methyltransf_25"/>
</dbReference>
<dbReference type="GO" id="GO:0008168">
    <property type="term" value="F:methyltransferase activity"/>
    <property type="evidence" value="ECO:0007669"/>
    <property type="project" value="UniProtKB-KW"/>
</dbReference>
<dbReference type="PANTHER" id="PTHR43667">
    <property type="entry name" value="CYCLOPROPANE-FATTY-ACYL-PHOSPHOLIPID SYNTHASE"/>
    <property type="match status" value="1"/>
</dbReference>
<dbReference type="Proteomes" id="UP000768163">
    <property type="component" value="Unassembled WGS sequence"/>
</dbReference>
<dbReference type="GO" id="GO:0032259">
    <property type="term" value="P:methylation"/>
    <property type="evidence" value="ECO:0007669"/>
    <property type="project" value="UniProtKB-KW"/>
</dbReference>